<dbReference type="GO" id="GO:0005789">
    <property type="term" value="C:endoplasmic reticulum membrane"/>
    <property type="evidence" value="ECO:0007669"/>
    <property type="project" value="UniProtKB-SubCell"/>
</dbReference>
<proteinExistence type="inferred from homology"/>
<feature type="transmembrane region" description="Helical" evidence="1">
    <location>
        <begin position="6"/>
        <end position="27"/>
    </location>
</feature>
<comment type="function">
    <text evidence="1">Ethanolamine phosphate transferase involved in glycosylphosphatidylinositol-anchor biosynthesis. Transfers ethanolamine phosphate to the first alpha-1,4-linked mannose of the glycosylphosphatidylinositol precursor of GPI-anchor.</text>
</comment>
<dbReference type="GO" id="GO:0051377">
    <property type="term" value="F:mannose-ethanolamine phosphotransferase activity"/>
    <property type="evidence" value="ECO:0007669"/>
    <property type="project" value="UniProtKB-UniRule"/>
</dbReference>
<dbReference type="PANTHER" id="PTHR12250:SF0">
    <property type="entry name" value="GPI ETHANOLAMINE PHOSPHATE TRANSFERASE 1"/>
    <property type="match status" value="1"/>
</dbReference>
<keyword evidence="1" id="KW-0812">Transmembrane</keyword>
<dbReference type="SUPFAM" id="SSF53649">
    <property type="entry name" value="Alkaline phosphatase-like"/>
    <property type="match status" value="1"/>
</dbReference>
<sequence>AAPAWTAGLLAVLLHLLLFYSIFDIYFTSELVKSRSFVQLRTAESPYPAGADSGADAGAATAKRLVLFVADGIRADKVFGNLDAMPFLKGVLRRSGSWGLSHTRVPTESRPGHVAIIAGFYEDVASVTKAHLGLGSPDIVDMFGRSALHIRAHSYPPGDEEFGKGNTKLLDAWVFDRVEVPAAAVWGIEMRHPASPVL</sequence>
<dbReference type="AlphaFoldDB" id="A0A1I8IIL1"/>
<dbReference type="InterPro" id="IPR007070">
    <property type="entry name" value="GPI_EtnP_transferase_1"/>
</dbReference>
<organism evidence="2 3">
    <name type="scientific">Macrostomum lignano</name>
    <dbReference type="NCBI Taxonomy" id="282301"/>
    <lineage>
        <taxon>Eukaryota</taxon>
        <taxon>Metazoa</taxon>
        <taxon>Spiralia</taxon>
        <taxon>Lophotrochozoa</taxon>
        <taxon>Platyhelminthes</taxon>
        <taxon>Rhabditophora</taxon>
        <taxon>Macrostomorpha</taxon>
        <taxon>Macrostomida</taxon>
        <taxon>Macrostomidae</taxon>
        <taxon>Macrostomum</taxon>
    </lineage>
</organism>
<evidence type="ECO:0000313" key="3">
    <source>
        <dbReference type="WBParaSite" id="maker-uti_cns_0013210-snap-gene-0.4-mRNA-1"/>
    </source>
</evidence>
<dbReference type="WBParaSite" id="maker-uti_cns_0013210-snap-gene-0.4-mRNA-1">
    <property type="protein sequence ID" value="maker-uti_cns_0013210-snap-gene-0.4-mRNA-1"/>
    <property type="gene ID" value="maker-uti_cns_0013210-snap-gene-0.4"/>
</dbReference>
<keyword evidence="1" id="KW-0472">Membrane</keyword>
<keyword evidence="1" id="KW-1133">Transmembrane helix</keyword>
<reference evidence="3" key="1">
    <citation type="submission" date="2016-11" db="UniProtKB">
        <authorList>
            <consortium name="WormBaseParasite"/>
        </authorList>
    </citation>
    <scope>IDENTIFICATION</scope>
</reference>
<dbReference type="Proteomes" id="UP000095280">
    <property type="component" value="Unplaced"/>
</dbReference>
<comment type="caution">
    <text evidence="1">Lacks conserved residue(s) required for the propagation of feature annotation.</text>
</comment>
<accession>A0A1I8IIL1</accession>
<dbReference type="UniPathway" id="UPA00196"/>
<keyword evidence="1" id="KW-0337">GPI-anchor biosynthesis</keyword>
<dbReference type="EC" id="2.-.-.-" evidence="1"/>
<dbReference type="InterPro" id="IPR017850">
    <property type="entry name" value="Alkaline_phosphatase_core_sf"/>
</dbReference>
<keyword evidence="2" id="KW-1185">Reference proteome</keyword>
<comment type="pathway">
    <text evidence="1">Glycolipid biosynthesis; glycosylphosphatidylinositol-anchor biosynthesis.</text>
</comment>
<comment type="similarity">
    <text evidence="1">Belongs to the PIGG/PIGN/PIGO family. PIGN subfamily.</text>
</comment>
<dbReference type="Gene3D" id="3.40.720.10">
    <property type="entry name" value="Alkaline Phosphatase, subunit A"/>
    <property type="match status" value="1"/>
</dbReference>
<protein>
    <recommendedName>
        <fullName evidence="1">GPI ethanolamine phosphate transferase 1</fullName>
        <ecNumber evidence="1">2.-.-.-</ecNumber>
    </recommendedName>
</protein>
<evidence type="ECO:0000256" key="1">
    <source>
        <dbReference type="RuleBase" id="RU367138"/>
    </source>
</evidence>
<evidence type="ECO:0000313" key="2">
    <source>
        <dbReference type="Proteomes" id="UP000095280"/>
    </source>
</evidence>
<name>A0A1I8IIL1_9PLAT</name>
<comment type="subcellular location">
    <subcellularLocation>
        <location evidence="1">Endoplasmic reticulum membrane</location>
        <topology evidence="1">Multi-pass membrane protein</topology>
    </subcellularLocation>
</comment>
<dbReference type="PANTHER" id="PTHR12250">
    <property type="entry name" value="PHOSPHATIDYLINOSITOL GLYCAN, CLASS N"/>
    <property type="match status" value="1"/>
</dbReference>
<dbReference type="GO" id="GO:0006506">
    <property type="term" value="P:GPI anchor biosynthetic process"/>
    <property type="evidence" value="ECO:0007669"/>
    <property type="project" value="UniProtKB-UniPathway"/>
</dbReference>
<keyword evidence="1" id="KW-0808">Transferase</keyword>
<keyword evidence="1" id="KW-0256">Endoplasmic reticulum</keyword>